<gene>
    <name evidence="2" type="ORF">Mal48_15110</name>
</gene>
<dbReference type="AlphaFoldDB" id="A0A517QKW2"/>
<dbReference type="RefSeq" id="WP_145197422.1">
    <property type="nucleotide sequence ID" value="NZ_CP036267.1"/>
</dbReference>
<dbReference type="OrthoDB" id="273910at2"/>
<evidence type="ECO:0000313" key="3">
    <source>
        <dbReference type="Proteomes" id="UP000315724"/>
    </source>
</evidence>
<evidence type="ECO:0000256" key="1">
    <source>
        <dbReference type="SAM" id="SignalP"/>
    </source>
</evidence>
<dbReference type="InterPro" id="IPR046525">
    <property type="entry name" value="DUF6702"/>
</dbReference>
<feature type="chain" id="PRO_5021892119" evidence="1">
    <location>
        <begin position="28"/>
        <end position="182"/>
    </location>
</feature>
<dbReference type="Pfam" id="PF20420">
    <property type="entry name" value="DUF6702"/>
    <property type="match status" value="1"/>
</dbReference>
<name>A0A517QKW2_9PLAN</name>
<proteinExistence type="predicted"/>
<dbReference type="EMBL" id="CP036267">
    <property type="protein sequence ID" value="QDT32268.1"/>
    <property type="molecule type" value="Genomic_DNA"/>
</dbReference>
<evidence type="ECO:0000313" key="2">
    <source>
        <dbReference type="EMBL" id="QDT32268.1"/>
    </source>
</evidence>
<feature type="signal peptide" evidence="1">
    <location>
        <begin position="1"/>
        <end position="27"/>
    </location>
</feature>
<sequence length="182" mass="20881" precursor="true">MKFSNTNRCASLAVLAYFAMANTSLLAHPFHFSSAEMQWNEKSSTFEVALKVDPNDLEQELRRRTKKKLVLEKLDSNEVVFEYVGEAFQIEMGGKKLKLKPVGFEVETKSAWIYFEFPVASPLGDLKVTNRLLQQAPHQTNTLLFRFEKTKTSTQFNEEAVEQTFKWDATAKTFILKKTSTP</sequence>
<dbReference type="KEGG" id="tpol:Mal48_15110"/>
<protein>
    <submittedName>
        <fullName evidence="2">Uncharacterized protein</fullName>
    </submittedName>
</protein>
<accession>A0A517QKW2</accession>
<reference evidence="2 3" key="1">
    <citation type="submission" date="2019-02" db="EMBL/GenBank/DDBJ databases">
        <title>Deep-cultivation of Planctomycetes and their phenomic and genomic characterization uncovers novel biology.</title>
        <authorList>
            <person name="Wiegand S."/>
            <person name="Jogler M."/>
            <person name="Boedeker C."/>
            <person name="Pinto D."/>
            <person name="Vollmers J."/>
            <person name="Rivas-Marin E."/>
            <person name="Kohn T."/>
            <person name="Peeters S.H."/>
            <person name="Heuer A."/>
            <person name="Rast P."/>
            <person name="Oberbeckmann S."/>
            <person name="Bunk B."/>
            <person name="Jeske O."/>
            <person name="Meyerdierks A."/>
            <person name="Storesund J.E."/>
            <person name="Kallscheuer N."/>
            <person name="Luecker S."/>
            <person name="Lage O.M."/>
            <person name="Pohl T."/>
            <person name="Merkel B.J."/>
            <person name="Hornburger P."/>
            <person name="Mueller R.-W."/>
            <person name="Bruemmer F."/>
            <person name="Labrenz M."/>
            <person name="Spormann A.M."/>
            <person name="Op den Camp H."/>
            <person name="Overmann J."/>
            <person name="Amann R."/>
            <person name="Jetten M.S.M."/>
            <person name="Mascher T."/>
            <person name="Medema M.H."/>
            <person name="Devos D.P."/>
            <person name="Kaster A.-K."/>
            <person name="Ovreas L."/>
            <person name="Rohde M."/>
            <person name="Galperin M.Y."/>
            <person name="Jogler C."/>
        </authorList>
    </citation>
    <scope>NUCLEOTIDE SEQUENCE [LARGE SCALE GENOMIC DNA]</scope>
    <source>
        <strain evidence="2 3">Mal48</strain>
    </source>
</reference>
<keyword evidence="1" id="KW-0732">Signal</keyword>
<keyword evidence="3" id="KW-1185">Reference proteome</keyword>
<organism evidence="2 3">
    <name type="scientific">Thalassoglobus polymorphus</name>
    <dbReference type="NCBI Taxonomy" id="2527994"/>
    <lineage>
        <taxon>Bacteria</taxon>
        <taxon>Pseudomonadati</taxon>
        <taxon>Planctomycetota</taxon>
        <taxon>Planctomycetia</taxon>
        <taxon>Planctomycetales</taxon>
        <taxon>Planctomycetaceae</taxon>
        <taxon>Thalassoglobus</taxon>
    </lineage>
</organism>
<dbReference type="Proteomes" id="UP000315724">
    <property type="component" value="Chromosome"/>
</dbReference>